<evidence type="ECO:0000313" key="1">
    <source>
        <dbReference type="EMBL" id="MDR6714404.1"/>
    </source>
</evidence>
<accession>A0ACC6K7E0</accession>
<reference evidence="1" key="1">
    <citation type="submission" date="2023-07" db="EMBL/GenBank/DDBJ databases">
        <title>Sorghum-associated microbial communities from plants grown in Nebraska, USA.</title>
        <authorList>
            <person name="Schachtman D."/>
        </authorList>
    </citation>
    <scope>NUCLEOTIDE SEQUENCE</scope>
    <source>
        <strain evidence="1">BE56</strain>
    </source>
</reference>
<evidence type="ECO:0000313" key="2">
    <source>
        <dbReference type="Proteomes" id="UP001259587"/>
    </source>
</evidence>
<protein>
    <submittedName>
        <fullName evidence="1">Type IV pilus assembly protein PilX</fullName>
    </submittedName>
</protein>
<sequence length="160" mass="17156">MKRERGMVLLIALVLSLLLGLLAASALGEAMAQTRMASHLLASARALEQAEATLLDGAAMLALAPPTACQRCLPPADAHELGGQQGAWQTAAQGWFLLQNLGPSTRAADLPAGTAVTLYRVTAVSQQQRARYVLEAVYALHADQAQTPHRVLWRQRIQEP</sequence>
<dbReference type="Proteomes" id="UP001259587">
    <property type="component" value="Unassembled WGS sequence"/>
</dbReference>
<proteinExistence type="predicted"/>
<dbReference type="EMBL" id="JAVDTH010000028">
    <property type="protein sequence ID" value="MDR6714404.1"/>
    <property type="molecule type" value="Genomic_DNA"/>
</dbReference>
<gene>
    <name evidence="1" type="ORF">J2W83_004036</name>
</gene>
<name>A0ACC6K7E0_9PSED</name>
<comment type="caution">
    <text evidence="1">The sequence shown here is derived from an EMBL/GenBank/DDBJ whole genome shotgun (WGS) entry which is preliminary data.</text>
</comment>
<organism evidence="1 2">
    <name type="scientific">Pseudomonas hunanensis</name>
    <dbReference type="NCBI Taxonomy" id="1247546"/>
    <lineage>
        <taxon>Bacteria</taxon>
        <taxon>Pseudomonadati</taxon>
        <taxon>Pseudomonadota</taxon>
        <taxon>Gammaproteobacteria</taxon>
        <taxon>Pseudomonadales</taxon>
        <taxon>Pseudomonadaceae</taxon>
        <taxon>Pseudomonas</taxon>
    </lineage>
</organism>
<keyword evidence="2" id="KW-1185">Reference proteome</keyword>